<dbReference type="AlphaFoldDB" id="A0A3B1DVN1"/>
<dbReference type="PANTHER" id="PTHR37947">
    <property type="entry name" value="BLL2462 PROTEIN"/>
    <property type="match status" value="1"/>
</dbReference>
<feature type="transmembrane region" description="Helical" evidence="2">
    <location>
        <begin position="881"/>
        <end position="899"/>
    </location>
</feature>
<feature type="domain" description="VWFA" evidence="3">
    <location>
        <begin position="441"/>
        <end position="619"/>
    </location>
</feature>
<dbReference type="Gene3D" id="3.40.50.410">
    <property type="entry name" value="von Willebrand factor, type A domain"/>
    <property type="match status" value="2"/>
</dbReference>
<feature type="transmembrane region" description="Helical" evidence="2">
    <location>
        <begin position="43"/>
        <end position="62"/>
    </location>
</feature>
<proteinExistence type="predicted"/>
<evidence type="ECO:0000313" key="4">
    <source>
        <dbReference type="EMBL" id="VAX39280.1"/>
    </source>
</evidence>
<sequence>MWTFYHLAVNVKSLLCLICNQQYLFESFSFERKKMGAFRYPDIYFQYPELLLLAIPLLFAFWQWGWVKGATGWLRASTLLLLLFALTGPELNWYGKGIDIVVVVDRSRSMPAKSFNNLRELIENLDNNRNEGDRIALVTFGSDAHVERTLSTSNKKGAQFVREVLPDGSNLNDAIATALNLTSKNRPARILVFSDGESNGASPLLAARRAREEGIPIDYRLFERLRGGDVAIESVLLPKTVSPREPFQYSVWVYSDREISGEIQVLREGEKIAKKNVDLSIGMNRIPFRDLLERGGFYNYSVIINVQGDPLKENNVGAGIVRVEAGPKVLVLNNDGQDGNMVRALRSANIPVDVFNATDHSVTQDSLDPYRAVIIENVPAANLGRLKMERLTQFVEDLGGGLMLTGGERSYGTGGYFKSPLDDILPVSMELREDHRKNRVAIAIALDRSGSMTATVSGGKTKMDLANLGTAECVKLLSPQDMVSVIAVDSSPHIIQPMTTVDNPEGIASKVLRIQSTGGGIYVYEALVAAGKELMKATNFQTRHIILFSDAMDSEEPGDYKKLLKKFEGAGITVSVIGLGKKTDVDAKLLEDIAKRGKGNIMFTSDAKELPRLFTQDTMSIARNTFITKDDENPDGFSGKLLPDARLLGDFGNESFPKTDGYNLCYLKKNATLGVVSTDEYQSPWSSFWYRGLGRVASLTIEVDGKYSGQFGRWDNYDDFLITQTRWLMGSNNPNDLFVEVVRDGQDALVTVELDPERSKTEQTTVPQLIVVPPGAERMKTFQPKFIWTGPDTMQARFRLDRTGTFRTLIHSKKNNKQQDSKIQRGPAITLPYSPEYAPRLAMLSGKETLAELADLTNGKQRADILEILADPPRSTRMISILPWLIVAGILLMLVEIAGRRLSLWERVAIFQKLKEKKNASSPKKKRTLSASRWGLFRSRKKKTETVKPISVITEKTTIQQESQPKSKPEKVRSMDDLIAQAKQRAKRRTD</sequence>
<dbReference type="SUPFAM" id="SSF53300">
    <property type="entry name" value="vWA-like"/>
    <property type="match status" value="2"/>
</dbReference>
<evidence type="ECO:0000256" key="1">
    <source>
        <dbReference type="SAM" id="MobiDB-lite"/>
    </source>
</evidence>
<organism evidence="4">
    <name type="scientific">hydrothermal vent metagenome</name>
    <dbReference type="NCBI Taxonomy" id="652676"/>
    <lineage>
        <taxon>unclassified sequences</taxon>
        <taxon>metagenomes</taxon>
        <taxon>ecological metagenomes</taxon>
    </lineage>
</organism>
<keyword evidence="2" id="KW-1133">Transmembrane helix</keyword>
<evidence type="ECO:0000256" key="2">
    <source>
        <dbReference type="SAM" id="Phobius"/>
    </source>
</evidence>
<keyword evidence="2" id="KW-0812">Transmembrane</keyword>
<dbReference type="SUPFAM" id="SSF52317">
    <property type="entry name" value="Class I glutamine amidotransferase-like"/>
    <property type="match status" value="1"/>
</dbReference>
<feature type="compositionally biased region" description="Basic and acidic residues" evidence="1">
    <location>
        <begin position="965"/>
        <end position="976"/>
    </location>
</feature>
<evidence type="ECO:0000259" key="3">
    <source>
        <dbReference type="PROSITE" id="PS50234"/>
    </source>
</evidence>
<dbReference type="CDD" id="cd03143">
    <property type="entry name" value="A4_beta-galactosidase_middle_domain"/>
    <property type="match status" value="1"/>
</dbReference>
<dbReference type="EMBL" id="UOGL01000318">
    <property type="protein sequence ID" value="VAX39280.1"/>
    <property type="molecule type" value="Genomic_DNA"/>
</dbReference>
<feature type="domain" description="VWFA" evidence="3">
    <location>
        <begin position="99"/>
        <end position="217"/>
    </location>
</feature>
<gene>
    <name evidence="4" type="ORF">MNBD_PLANCTO02-2319</name>
</gene>
<protein>
    <recommendedName>
        <fullName evidence="3">VWFA domain-containing protein</fullName>
    </recommendedName>
</protein>
<feature type="region of interest" description="Disordered" evidence="1">
    <location>
        <begin position="956"/>
        <end position="991"/>
    </location>
</feature>
<keyword evidence="2" id="KW-0472">Membrane</keyword>
<dbReference type="InterPro" id="IPR029062">
    <property type="entry name" value="Class_I_gatase-like"/>
</dbReference>
<dbReference type="SMART" id="SM00327">
    <property type="entry name" value="VWA"/>
    <property type="match status" value="2"/>
</dbReference>
<name>A0A3B1DVN1_9ZZZZ</name>
<dbReference type="InterPro" id="IPR002035">
    <property type="entry name" value="VWF_A"/>
</dbReference>
<dbReference type="Pfam" id="PF13519">
    <property type="entry name" value="VWA_2"/>
    <property type="match status" value="2"/>
</dbReference>
<dbReference type="PROSITE" id="PS50234">
    <property type="entry name" value="VWFA"/>
    <property type="match status" value="2"/>
</dbReference>
<accession>A0A3B1DVN1</accession>
<reference evidence="4" key="1">
    <citation type="submission" date="2018-06" db="EMBL/GenBank/DDBJ databases">
        <authorList>
            <person name="Zhirakovskaya E."/>
        </authorList>
    </citation>
    <scope>NUCLEOTIDE SEQUENCE</scope>
</reference>
<dbReference type="Gene3D" id="3.40.50.880">
    <property type="match status" value="1"/>
</dbReference>
<dbReference type="PANTHER" id="PTHR37947:SF2">
    <property type="entry name" value="VON WILLEBRAND FACTOR TYPE A"/>
    <property type="match status" value="1"/>
</dbReference>
<dbReference type="CDD" id="cd00198">
    <property type="entry name" value="vWFA"/>
    <property type="match status" value="2"/>
</dbReference>
<dbReference type="InterPro" id="IPR036465">
    <property type="entry name" value="vWFA_dom_sf"/>
</dbReference>